<organism evidence="1 2">
    <name type="scientific">Aquimarina muelleri</name>
    <dbReference type="NCBI Taxonomy" id="279356"/>
    <lineage>
        <taxon>Bacteria</taxon>
        <taxon>Pseudomonadati</taxon>
        <taxon>Bacteroidota</taxon>
        <taxon>Flavobacteriia</taxon>
        <taxon>Flavobacteriales</taxon>
        <taxon>Flavobacteriaceae</taxon>
        <taxon>Aquimarina</taxon>
    </lineage>
</organism>
<evidence type="ECO:0000313" key="1">
    <source>
        <dbReference type="EMBL" id="GGX04101.1"/>
    </source>
</evidence>
<dbReference type="PROSITE" id="PS51257">
    <property type="entry name" value="PROKAR_LIPOPROTEIN"/>
    <property type="match status" value="1"/>
</dbReference>
<comment type="caution">
    <text evidence="1">The sequence shown here is derived from an EMBL/GenBank/DDBJ whole genome shotgun (WGS) entry which is preliminary data.</text>
</comment>
<evidence type="ECO:0000313" key="2">
    <source>
        <dbReference type="Proteomes" id="UP000601108"/>
    </source>
</evidence>
<proteinExistence type="predicted"/>
<protein>
    <recommendedName>
        <fullName evidence="3">Lipoprotein</fullName>
    </recommendedName>
</protein>
<dbReference type="EMBL" id="BMWS01000001">
    <property type="protein sequence ID" value="GGX04101.1"/>
    <property type="molecule type" value="Genomic_DNA"/>
</dbReference>
<dbReference type="RefSeq" id="WP_027411182.1">
    <property type="nucleotide sequence ID" value="NZ_BMWS01000001.1"/>
</dbReference>
<sequence>MTKVLITLISILVLSSCGKDKKEEQEPGLFDIIEGVSDLRKVADEAEKIEEDNEKLMNTKPISNEEIKAFLPEQILEYPRKKFSIGNQFMSEIRMGEAEYESENGQKILLSIIDGAGEAGSSMIMLARLGFTQDFEEQNERGYKKSTTINGYKATEEIEKDAYNDGENSKIELLIANRFLVSMEGDQVSLNELKKGFSQLNSKKLEEKAN</sequence>
<reference evidence="1 2" key="1">
    <citation type="journal article" date="2014" name="Int. J. Syst. Evol. Microbiol.">
        <title>Complete genome sequence of Corynebacterium casei LMG S-19264T (=DSM 44701T), isolated from a smear-ripened cheese.</title>
        <authorList>
            <consortium name="US DOE Joint Genome Institute (JGI-PGF)"/>
            <person name="Walter F."/>
            <person name="Albersmeier A."/>
            <person name="Kalinowski J."/>
            <person name="Ruckert C."/>
        </authorList>
    </citation>
    <scope>NUCLEOTIDE SEQUENCE [LARGE SCALE GENOMIC DNA]</scope>
    <source>
        <strain evidence="1 2">KCTC 12285</strain>
    </source>
</reference>
<gene>
    <name evidence="1" type="ORF">GCM10007384_02360</name>
</gene>
<keyword evidence="2" id="KW-1185">Reference proteome</keyword>
<dbReference type="Proteomes" id="UP000601108">
    <property type="component" value="Unassembled WGS sequence"/>
</dbReference>
<evidence type="ECO:0008006" key="3">
    <source>
        <dbReference type="Google" id="ProtNLM"/>
    </source>
</evidence>
<accession>A0A918JSS4</accession>
<dbReference type="AlphaFoldDB" id="A0A918JSS4"/>
<name>A0A918JSS4_9FLAO</name>